<dbReference type="CDD" id="cd01646">
    <property type="entry name" value="RT_Bac_retron_I"/>
    <property type="match status" value="1"/>
</dbReference>
<reference evidence="2" key="2">
    <citation type="journal article" date="2022" name="Microbiol. Resour. Announc.">
        <title>Metagenome Sequencing to Explore Phylogenomics of Terrestrial Cyanobacteria.</title>
        <authorList>
            <person name="Ward R.D."/>
            <person name="Stajich J.E."/>
            <person name="Johansen J.R."/>
            <person name="Huntemann M."/>
            <person name="Clum A."/>
            <person name="Foster B."/>
            <person name="Foster B."/>
            <person name="Roux S."/>
            <person name="Palaniappan K."/>
            <person name="Varghese N."/>
            <person name="Mukherjee S."/>
            <person name="Reddy T.B.K."/>
            <person name="Daum C."/>
            <person name="Copeland A."/>
            <person name="Chen I.A."/>
            <person name="Ivanova N.N."/>
            <person name="Kyrpides N.C."/>
            <person name="Shapiro N."/>
            <person name="Eloe-Fadrosh E.A."/>
            <person name="Pietrasiak N."/>
        </authorList>
    </citation>
    <scope>NUCLEOTIDE SEQUENCE</scope>
    <source>
        <strain evidence="2">GSE-NOS-MK-12-04C</strain>
    </source>
</reference>
<keyword evidence="2" id="KW-0808">Transferase</keyword>
<comment type="caution">
    <text evidence="2">The sequence shown here is derived from an EMBL/GenBank/DDBJ whole genome shotgun (WGS) entry which is preliminary data.</text>
</comment>
<organism evidence="2 3">
    <name type="scientific">Cyanomargarita calcarea GSE-NOS-MK-12-04C</name>
    <dbReference type="NCBI Taxonomy" id="2839659"/>
    <lineage>
        <taxon>Bacteria</taxon>
        <taxon>Bacillati</taxon>
        <taxon>Cyanobacteriota</taxon>
        <taxon>Cyanophyceae</taxon>
        <taxon>Nostocales</taxon>
        <taxon>Cyanomargaritaceae</taxon>
        <taxon>Cyanomargarita</taxon>
    </lineage>
</organism>
<dbReference type="AlphaFoldDB" id="A0A951UU04"/>
<protein>
    <submittedName>
        <fullName evidence="2">RNA-directed DNA polymerase</fullName>
    </submittedName>
</protein>
<proteinExistence type="predicted"/>
<name>A0A951UU04_9CYAN</name>
<dbReference type="InterPro" id="IPR000477">
    <property type="entry name" value="RT_dom"/>
</dbReference>
<dbReference type="EMBL" id="JAHHGZ010000006">
    <property type="protein sequence ID" value="MBW4667290.1"/>
    <property type="molecule type" value="Genomic_DNA"/>
</dbReference>
<evidence type="ECO:0000313" key="3">
    <source>
        <dbReference type="Proteomes" id="UP000729701"/>
    </source>
</evidence>
<sequence length="508" mass="59512">MKNVLELSHKEAKTYFLKAESYFNFDLPRYYVFDQLIHTLSEKIESKSLSDFYGSYYDTEKQKDKGTFPCDYENVNYKFLHNKDGRYSWRPFQMIHPAIYVSLVHKITEEDNWNVIVQKFSEFRANKNISCYSIPLNSENEHSDKAVTVINWWESIEQKSIEQALKYDCILHTDISDCYGSIYTHSIPWALHTKEIAKSEKNNKKLIGNIIDKHLQDMSFGQTNGIPQGSVLMDFIAEIVLGFADLELSKKLENNGLKDFEVIRYRDDYRIFTNSPQDAEFIVKHITEILIDIGMCLNPHKTRASSNVVEESIKPDKLFWILNKRGNKNLQAHLLLIHSLSKKHPNCGSLVKAMNIFFNRIKGIEKTKENINVLISIVVDIAYRNPRVYPISIAIISKLFLFIEENYIKEIINLIIKKFDKIPNTGHLQVWLQRAILKYERERSFEEKLCQKLNDPKILIWNSEWLNNDMKNLIDCYPLVDEEILNNMDTTLSLEEVELFGSKTNYVD</sequence>
<evidence type="ECO:0000313" key="2">
    <source>
        <dbReference type="EMBL" id="MBW4667290.1"/>
    </source>
</evidence>
<gene>
    <name evidence="2" type="ORF">KME60_07560</name>
</gene>
<keyword evidence="2" id="KW-0695">RNA-directed DNA polymerase</keyword>
<feature type="domain" description="Reverse transcriptase" evidence="1">
    <location>
        <begin position="61"/>
        <end position="325"/>
    </location>
</feature>
<dbReference type="GO" id="GO:0003964">
    <property type="term" value="F:RNA-directed DNA polymerase activity"/>
    <property type="evidence" value="ECO:0007669"/>
    <property type="project" value="UniProtKB-KW"/>
</dbReference>
<evidence type="ECO:0000259" key="1">
    <source>
        <dbReference type="PROSITE" id="PS50878"/>
    </source>
</evidence>
<keyword evidence="2" id="KW-0548">Nucleotidyltransferase</keyword>
<dbReference type="PROSITE" id="PS50878">
    <property type="entry name" value="RT_POL"/>
    <property type="match status" value="1"/>
</dbReference>
<dbReference type="Pfam" id="PF00078">
    <property type="entry name" value="RVT_1"/>
    <property type="match status" value="1"/>
</dbReference>
<accession>A0A951UU04</accession>
<dbReference type="Proteomes" id="UP000729701">
    <property type="component" value="Unassembled WGS sequence"/>
</dbReference>
<reference evidence="2" key="1">
    <citation type="submission" date="2021-05" db="EMBL/GenBank/DDBJ databases">
        <authorList>
            <person name="Pietrasiak N."/>
            <person name="Ward R."/>
            <person name="Stajich J.E."/>
            <person name="Kurbessoian T."/>
        </authorList>
    </citation>
    <scope>NUCLEOTIDE SEQUENCE</scope>
    <source>
        <strain evidence="2">GSE-NOS-MK-12-04C</strain>
    </source>
</reference>